<reference evidence="3" key="1">
    <citation type="submission" date="2025-08" db="UniProtKB">
        <authorList>
            <consortium name="RefSeq"/>
        </authorList>
    </citation>
    <scope>IDENTIFICATION</scope>
</reference>
<name>A0ABM1A502_APLCA</name>
<sequence>METLDDNDDNDDDGDEGLGVWEVGAAQTDHCPVELTVTSLVCTCPEIAVGYAHSCQEQATCVILCVQNPEITANRQDSNLWQSHSETVTLKLQAKDMVNYATFLGFCIAQVVSATVDSQVNGGSVGLPNLSDATLTTMDAGSSQGSNSVGLPNLQLPGDLSIVNTSGQQGTVSGTGGDSHTGVRSVTDTGFYSGSDLSASALGGGVVSKTGATLDTPTEASSFSSGSGSKGCTIALDKGFSVKSRLRREPHPHPPAPRPTPSRSDLTQHAYRGVTVG</sequence>
<protein>
    <submittedName>
        <fullName evidence="3">Uncharacterized protein LOC106012458</fullName>
    </submittedName>
</protein>
<feature type="region of interest" description="Disordered" evidence="1">
    <location>
        <begin position="164"/>
        <end position="183"/>
    </location>
</feature>
<dbReference type="GeneID" id="106012458"/>
<evidence type="ECO:0000256" key="1">
    <source>
        <dbReference type="SAM" id="MobiDB-lite"/>
    </source>
</evidence>
<keyword evidence="2" id="KW-1185">Reference proteome</keyword>
<feature type="region of interest" description="Disordered" evidence="1">
    <location>
        <begin position="241"/>
        <end position="277"/>
    </location>
</feature>
<evidence type="ECO:0000313" key="2">
    <source>
        <dbReference type="Proteomes" id="UP000694888"/>
    </source>
</evidence>
<organism evidence="2 3">
    <name type="scientific">Aplysia californica</name>
    <name type="common">California sea hare</name>
    <dbReference type="NCBI Taxonomy" id="6500"/>
    <lineage>
        <taxon>Eukaryota</taxon>
        <taxon>Metazoa</taxon>
        <taxon>Spiralia</taxon>
        <taxon>Lophotrochozoa</taxon>
        <taxon>Mollusca</taxon>
        <taxon>Gastropoda</taxon>
        <taxon>Heterobranchia</taxon>
        <taxon>Euthyneura</taxon>
        <taxon>Tectipleura</taxon>
        <taxon>Aplysiida</taxon>
        <taxon>Aplysioidea</taxon>
        <taxon>Aplysiidae</taxon>
        <taxon>Aplysia</taxon>
    </lineage>
</organism>
<proteinExistence type="predicted"/>
<dbReference type="Proteomes" id="UP000694888">
    <property type="component" value="Unplaced"/>
</dbReference>
<gene>
    <name evidence="3" type="primary">LOC106012458</name>
</gene>
<evidence type="ECO:0000313" key="3">
    <source>
        <dbReference type="RefSeq" id="XP_012940946.1"/>
    </source>
</evidence>
<accession>A0ABM1A502</accession>
<dbReference type="RefSeq" id="XP_012940946.1">
    <property type="nucleotide sequence ID" value="XM_013085492.1"/>
</dbReference>